<feature type="region of interest" description="Disordered" evidence="1">
    <location>
        <begin position="1"/>
        <end position="64"/>
    </location>
</feature>
<proteinExistence type="predicted"/>
<name>A0A6J6SWU7_9ZZZZ</name>
<feature type="compositionally biased region" description="Polar residues" evidence="1">
    <location>
        <begin position="54"/>
        <end position="64"/>
    </location>
</feature>
<evidence type="ECO:0000313" key="2">
    <source>
        <dbReference type="EMBL" id="CAB4739147.1"/>
    </source>
</evidence>
<protein>
    <submittedName>
        <fullName evidence="2">Unannotated protein</fullName>
    </submittedName>
</protein>
<reference evidence="2" key="1">
    <citation type="submission" date="2020-05" db="EMBL/GenBank/DDBJ databases">
        <authorList>
            <person name="Chiriac C."/>
            <person name="Salcher M."/>
            <person name="Ghai R."/>
            <person name="Kavagutti S V."/>
        </authorList>
    </citation>
    <scope>NUCLEOTIDE SEQUENCE</scope>
</reference>
<dbReference type="AlphaFoldDB" id="A0A6J6SWU7"/>
<dbReference type="EMBL" id="CAEZYW010000082">
    <property type="protein sequence ID" value="CAB4739147.1"/>
    <property type="molecule type" value="Genomic_DNA"/>
</dbReference>
<sequence length="64" mass="6570">MSGSVPKRTPWASRDPGSGACSDTGSGVQLLHPSLSRTLTRMRDEASSGDAVVTPTSPKSSVLV</sequence>
<evidence type="ECO:0000256" key="1">
    <source>
        <dbReference type="SAM" id="MobiDB-lite"/>
    </source>
</evidence>
<organism evidence="2">
    <name type="scientific">freshwater metagenome</name>
    <dbReference type="NCBI Taxonomy" id="449393"/>
    <lineage>
        <taxon>unclassified sequences</taxon>
        <taxon>metagenomes</taxon>
        <taxon>ecological metagenomes</taxon>
    </lineage>
</organism>
<gene>
    <name evidence="2" type="ORF">UFOPK2786_00672</name>
    <name evidence="3" type="ORF">UFOPK3957_01079</name>
</gene>
<dbReference type="EMBL" id="CAFBOM010000178">
    <property type="protein sequence ID" value="CAB4992473.1"/>
    <property type="molecule type" value="Genomic_DNA"/>
</dbReference>
<accession>A0A6J6SWU7</accession>
<evidence type="ECO:0000313" key="3">
    <source>
        <dbReference type="EMBL" id="CAB4992473.1"/>
    </source>
</evidence>